<sequence length="82" mass="9568">MADILAGNQDTSYSFTFKRHSKHHDLYQCQQCKIAGQWTGIRFYRDVREDPTFAGKKNKPLWHAQANMIKEKAAEDPSHLFL</sequence>
<reference evidence="1 2" key="1">
    <citation type="submission" date="2013-05" db="EMBL/GenBank/DDBJ databases">
        <title>Draft genome of the parasitic nematode Anyclostoma ceylanicum.</title>
        <authorList>
            <person name="Mitreva M."/>
        </authorList>
    </citation>
    <scope>NUCLEOTIDE SEQUENCE [LARGE SCALE GENOMIC DNA]</scope>
</reference>
<name>A0A0D6L6H7_9BILA</name>
<dbReference type="EMBL" id="KE125815">
    <property type="protein sequence ID" value="EPB67014.1"/>
    <property type="molecule type" value="Genomic_DNA"/>
</dbReference>
<dbReference type="AlphaFoldDB" id="A0A0D6L6H7"/>
<proteinExistence type="predicted"/>
<accession>A0A0D6L6H7</accession>
<keyword evidence="2" id="KW-1185">Reference proteome</keyword>
<organism evidence="1 2">
    <name type="scientific">Ancylostoma ceylanicum</name>
    <dbReference type="NCBI Taxonomy" id="53326"/>
    <lineage>
        <taxon>Eukaryota</taxon>
        <taxon>Metazoa</taxon>
        <taxon>Ecdysozoa</taxon>
        <taxon>Nematoda</taxon>
        <taxon>Chromadorea</taxon>
        <taxon>Rhabditida</taxon>
        <taxon>Rhabditina</taxon>
        <taxon>Rhabditomorpha</taxon>
        <taxon>Strongyloidea</taxon>
        <taxon>Ancylostomatidae</taxon>
        <taxon>Ancylostomatinae</taxon>
        <taxon>Ancylostoma</taxon>
    </lineage>
</organism>
<dbReference type="Proteomes" id="UP000054495">
    <property type="component" value="Unassembled WGS sequence"/>
</dbReference>
<evidence type="ECO:0000313" key="1">
    <source>
        <dbReference type="EMBL" id="EPB67014.1"/>
    </source>
</evidence>
<evidence type="ECO:0000313" key="2">
    <source>
        <dbReference type="Proteomes" id="UP000054495"/>
    </source>
</evidence>
<protein>
    <submittedName>
        <fullName evidence="1">Uncharacterized protein</fullName>
    </submittedName>
</protein>
<gene>
    <name evidence="1" type="ORF">ANCCEY_13894</name>
</gene>